<dbReference type="Gene3D" id="2.30.30.40">
    <property type="entry name" value="SH3 Domains"/>
    <property type="match status" value="1"/>
</dbReference>
<dbReference type="Gene3D" id="2.40.50.180">
    <property type="entry name" value="CheA-289, Domain 4"/>
    <property type="match status" value="1"/>
</dbReference>
<dbReference type="GO" id="GO:0005829">
    <property type="term" value="C:cytosol"/>
    <property type="evidence" value="ECO:0007669"/>
    <property type="project" value="TreeGrafter"/>
</dbReference>
<gene>
    <name evidence="2" type="primary">cheW_2</name>
    <name evidence="2" type="ORF">NCTC503_01100</name>
</gene>
<evidence type="ECO:0000259" key="1">
    <source>
        <dbReference type="PROSITE" id="PS50851"/>
    </source>
</evidence>
<dbReference type="RefSeq" id="WP_138209792.1">
    <property type="nucleotide sequence ID" value="NZ_CBCRUQ010000004.1"/>
</dbReference>
<dbReference type="InterPro" id="IPR036061">
    <property type="entry name" value="CheW-like_dom_sf"/>
</dbReference>
<keyword evidence="3" id="KW-1185">Reference proteome</keyword>
<feature type="domain" description="CheW-like" evidence="1">
    <location>
        <begin position="1"/>
        <end position="134"/>
    </location>
</feature>
<organism evidence="2 3">
    <name type="scientific">Hathewaya histolytica</name>
    <name type="common">Clostridium histolyticum</name>
    <dbReference type="NCBI Taxonomy" id="1498"/>
    <lineage>
        <taxon>Bacteria</taxon>
        <taxon>Bacillati</taxon>
        <taxon>Bacillota</taxon>
        <taxon>Clostridia</taxon>
        <taxon>Eubacteriales</taxon>
        <taxon>Clostridiaceae</taxon>
        <taxon>Hathewaya</taxon>
    </lineage>
</organism>
<proteinExistence type="predicted"/>
<evidence type="ECO:0000313" key="3">
    <source>
        <dbReference type="Proteomes" id="UP000308489"/>
    </source>
</evidence>
<reference evidence="2 3" key="1">
    <citation type="submission" date="2019-05" db="EMBL/GenBank/DDBJ databases">
        <authorList>
            <consortium name="Pathogen Informatics"/>
        </authorList>
    </citation>
    <scope>NUCLEOTIDE SEQUENCE [LARGE SCALE GENOMIC DNA]</scope>
    <source>
        <strain evidence="2 3">NCTC503</strain>
    </source>
</reference>
<protein>
    <submittedName>
        <fullName evidence="2">Chemotaxis protein cheW</fullName>
    </submittedName>
</protein>
<dbReference type="Pfam" id="PF01584">
    <property type="entry name" value="CheW"/>
    <property type="match status" value="1"/>
</dbReference>
<dbReference type="PANTHER" id="PTHR22617:SF23">
    <property type="entry name" value="CHEMOTAXIS PROTEIN CHEW"/>
    <property type="match status" value="1"/>
</dbReference>
<dbReference type="SMART" id="SM00260">
    <property type="entry name" value="CheW"/>
    <property type="match status" value="1"/>
</dbReference>
<dbReference type="GO" id="GO:0007165">
    <property type="term" value="P:signal transduction"/>
    <property type="evidence" value="ECO:0007669"/>
    <property type="project" value="InterPro"/>
</dbReference>
<dbReference type="PANTHER" id="PTHR22617">
    <property type="entry name" value="CHEMOTAXIS SENSOR HISTIDINE KINASE-RELATED"/>
    <property type="match status" value="1"/>
</dbReference>
<dbReference type="InterPro" id="IPR039315">
    <property type="entry name" value="CheW"/>
</dbReference>
<dbReference type="Proteomes" id="UP000308489">
    <property type="component" value="Chromosome 1"/>
</dbReference>
<dbReference type="PROSITE" id="PS50851">
    <property type="entry name" value="CHEW"/>
    <property type="match status" value="1"/>
</dbReference>
<accession>A0A4U9R7R1</accession>
<dbReference type="EMBL" id="LR590481">
    <property type="protein sequence ID" value="VTQ87562.1"/>
    <property type="molecule type" value="Genomic_DNA"/>
</dbReference>
<sequence>MQIVVFKIGKEQFAVETEKVKSITDTMQITRVPKASDYIKGLINLRGNVISLLNMHLLLELEEENKGEGRIIILELNQEDVGIEVDEVDEVLEIKEDIIKKLEENKEKPYIEGIINLGDRLITLINICKLIPNY</sequence>
<dbReference type="InterPro" id="IPR002545">
    <property type="entry name" value="CheW-lke_dom"/>
</dbReference>
<evidence type="ECO:0000313" key="2">
    <source>
        <dbReference type="EMBL" id="VTQ87562.1"/>
    </source>
</evidence>
<dbReference type="AlphaFoldDB" id="A0A4U9R7R1"/>
<dbReference type="GO" id="GO:0006935">
    <property type="term" value="P:chemotaxis"/>
    <property type="evidence" value="ECO:0007669"/>
    <property type="project" value="InterPro"/>
</dbReference>
<name>A0A4U9R7R1_HATHI</name>
<dbReference type="OrthoDB" id="9794382at2"/>
<dbReference type="KEGG" id="hhw:NCTC503_01100"/>
<dbReference type="SUPFAM" id="SSF50341">
    <property type="entry name" value="CheW-like"/>
    <property type="match status" value="1"/>
</dbReference>